<evidence type="ECO:0000259" key="19">
    <source>
        <dbReference type="Pfam" id="PF07715"/>
    </source>
</evidence>
<evidence type="ECO:0000256" key="14">
    <source>
        <dbReference type="PROSITE-ProRule" id="PRU01360"/>
    </source>
</evidence>
<feature type="domain" description="TonB-dependent receptor plug" evidence="19">
    <location>
        <begin position="90"/>
        <end position="188"/>
    </location>
</feature>
<keyword evidence="11 14" id="KW-0472">Membrane</keyword>
<protein>
    <submittedName>
        <fullName evidence="20">TonB-dependent siderophore receptor</fullName>
    </submittedName>
</protein>
<gene>
    <name evidence="20" type="ORF">J1M35_05610</name>
</gene>
<evidence type="ECO:0000256" key="17">
    <source>
        <dbReference type="SAM" id="SignalP"/>
    </source>
</evidence>
<dbReference type="GO" id="GO:0015891">
    <property type="term" value="P:siderophore transport"/>
    <property type="evidence" value="ECO:0007669"/>
    <property type="project" value="InterPro"/>
</dbReference>
<dbReference type="Pfam" id="PF00593">
    <property type="entry name" value="TonB_dep_Rec_b-barrel"/>
    <property type="match status" value="1"/>
</dbReference>
<dbReference type="InterPro" id="IPR012910">
    <property type="entry name" value="Plug_dom"/>
</dbReference>
<dbReference type="PROSITE" id="PS01156">
    <property type="entry name" value="TONB_DEPENDENT_REC_2"/>
    <property type="match status" value="1"/>
</dbReference>
<feature type="short sequence motif" description="TonB C-terminal box" evidence="15">
    <location>
        <begin position="714"/>
        <end position="731"/>
    </location>
</feature>
<dbReference type="Gene3D" id="2.40.170.20">
    <property type="entry name" value="TonB-dependent receptor, beta-barrel domain"/>
    <property type="match status" value="1"/>
</dbReference>
<evidence type="ECO:0000256" key="9">
    <source>
        <dbReference type="ARBA" id="ARBA00023065"/>
    </source>
</evidence>
<evidence type="ECO:0000256" key="8">
    <source>
        <dbReference type="ARBA" id="ARBA00023004"/>
    </source>
</evidence>
<dbReference type="Gene3D" id="2.170.130.10">
    <property type="entry name" value="TonB-dependent receptor, plug domain"/>
    <property type="match status" value="1"/>
</dbReference>
<dbReference type="InterPro" id="IPR010917">
    <property type="entry name" value="TonB_rcpt_CS"/>
</dbReference>
<feature type="domain" description="TonB-dependent receptor-like beta-barrel" evidence="18">
    <location>
        <begin position="264"/>
        <end position="699"/>
    </location>
</feature>
<dbReference type="PROSITE" id="PS52016">
    <property type="entry name" value="TONB_DEPENDENT_REC_3"/>
    <property type="match status" value="1"/>
</dbReference>
<dbReference type="InterPro" id="IPR037066">
    <property type="entry name" value="Plug_dom_sf"/>
</dbReference>
<comment type="similarity">
    <text evidence="2 14 16">Belongs to the TonB-dependent receptor family.</text>
</comment>
<feature type="chain" id="PRO_5037169821" evidence="17">
    <location>
        <begin position="36"/>
        <end position="731"/>
    </location>
</feature>
<evidence type="ECO:0000256" key="1">
    <source>
        <dbReference type="ARBA" id="ARBA00004571"/>
    </source>
</evidence>
<accession>A0A975H4I8</accession>
<dbReference type="InterPro" id="IPR000531">
    <property type="entry name" value="Beta-barrel_TonB"/>
</dbReference>
<dbReference type="Proteomes" id="UP000663903">
    <property type="component" value="Chromosome"/>
</dbReference>
<dbReference type="GO" id="GO:0038023">
    <property type="term" value="F:signaling receptor activity"/>
    <property type="evidence" value="ECO:0007669"/>
    <property type="project" value="InterPro"/>
</dbReference>
<dbReference type="PANTHER" id="PTHR32552">
    <property type="entry name" value="FERRICHROME IRON RECEPTOR-RELATED"/>
    <property type="match status" value="1"/>
</dbReference>
<reference evidence="20" key="1">
    <citation type="submission" date="2021-03" db="EMBL/GenBank/DDBJ databases">
        <title>Ottowia sp. 27C isolated from the cloaca of a Giant Asian pond turtle (Heosemys grandis).</title>
        <authorList>
            <person name="Spergser J."/>
            <person name="Busse H.-J."/>
        </authorList>
    </citation>
    <scope>NUCLEOTIDE SEQUENCE</scope>
    <source>
        <strain evidence="20">27C</strain>
    </source>
</reference>
<dbReference type="InterPro" id="IPR010105">
    <property type="entry name" value="TonB_sidphr_rcpt"/>
</dbReference>
<keyword evidence="21" id="KW-1185">Reference proteome</keyword>
<dbReference type="InterPro" id="IPR036942">
    <property type="entry name" value="Beta-barrel_TonB_sf"/>
</dbReference>
<comment type="subcellular location">
    <subcellularLocation>
        <location evidence="1 14">Cell outer membrane</location>
        <topology evidence="1 14">Multi-pass membrane protein</topology>
    </subcellularLocation>
</comment>
<keyword evidence="3 14" id="KW-0813">Transport</keyword>
<keyword evidence="10 16" id="KW-0798">TonB box</keyword>
<dbReference type="RefSeq" id="WP_208010265.1">
    <property type="nucleotide sequence ID" value="NZ_CP071796.1"/>
</dbReference>
<dbReference type="GO" id="GO:0015344">
    <property type="term" value="F:siderophore uptake transmembrane transporter activity"/>
    <property type="evidence" value="ECO:0007669"/>
    <property type="project" value="TreeGrafter"/>
</dbReference>
<keyword evidence="7 17" id="KW-0732">Signal</keyword>
<keyword evidence="6 14" id="KW-0812">Transmembrane</keyword>
<evidence type="ECO:0000313" key="20">
    <source>
        <dbReference type="EMBL" id="QTD46366.1"/>
    </source>
</evidence>
<evidence type="ECO:0000256" key="13">
    <source>
        <dbReference type="ARBA" id="ARBA00023237"/>
    </source>
</evidence>
<dbReference type="EMBL" id="CP071796">
    <property type="protein sequence ID" value="QTD46366.1"/>
    <property type="molecule type" value="Genomic_DNA"/>
</dbReference>
<dbReference type="PANTHER" id="PTHR32552:SF74">
    <property type="entry name" value="HYDROXAMATE SIDEROPHORE RECEPTOR FHUE"/>
    <property type="match status" value="1"/>
</dbReference>
<dbReference type="CDD" id="cd01347">
    <property type="entry name" value="ligand_gated_channel"/>
    <property type="match status" value="1"/>
</dbReference>
<proteinExistence type="inferred from homology"/>
<evidence type="ECO:0000256" key="10">
    <source>
        <dbReference type="ARBA" id="ARBA00023077"/>
    </source>
</evidence>
<evidence type="ECO:0000259" key="18">
    <source>
        <dbReference type="Pfam" id="PF00593"/>
    </source>
</evidence>
<keyword evidence="8" id="KW-0408">Iron</keyword>
<dbReference type="GO" id="GO:0009279">
    <property type="term" value="C:cell outer membrane"/>
    <property type="evidence" value="ECO:0007669"/>
    <property type="project" value="UniProtKB-SubCell"/>
</dbReference>
<dbReference type="NCBIfam" id="TIGR01783">
    <property type="entry name" value="TonB-siderophor"/>
    <property type="match status" value="1"/>
</dbReference>
<name>A0A975H4I8_9BURK</name>
<dbReference type="AlphaFoldDB" id="A0A975H4I8"/>
<keyword evidence="13 14" id="KW-0998">Cell outer membrane</keyword>
<evidence type="ECO:0000256" key="6">
    <source>
        <dbReference type="ARBA" id="ARBA00022692"/>
    </source>
</evidence>
<feature type="signal peptide" evidence="17">
    <location>
        <begin position="1"/>
        <end position="35"/>
    </location>
</feature>
<evidence type="ECO:0000256" key="7">
    <source>
        <dbReference type="ARBA" id="ARBA00022729"/>
    </source>
</evidence>
<evidence type="ECO:0000256" key="11">
    <source>
        <dbReference type="ARBA" id="ARBA00023136"/>
    </source>
</evidence>
<sequence length="731" mass="78634">MQPAQPAMVLITTWRWRPTAVAGAVALLAALTAQAQPAADASPATRADDAATPTLEAVTVTAPAAVDATTEGRASYGGKSATVGKTPLALKDIPQSVSVVTRQQLDDQNTTRLEDAMKHVTGITVQRYDAAGHYSVFSARGFGSDTYQMDGVALATDANGVYLDLAVFDRIEVLRGAAGLFSGAGEPGVTINLARKRALAPFRLQTAASVGSWAHRRADLDVTGALGTGGRVRGRLVAALQDHDTFMKHVDGGKKLLYGTLEADLSEHTTLSVGAAWQDVRSVLSRGLPTWADGTLIKLPRSAMPVLDWNRQRLETHDYFAELEHRADSDALLKLTLRRSERGNRGQYTDPTPPAPDGLMTGLTSSAFARKDVDHAADLHFNTPLAWGGRTHNLLVGADWRESTAGARYAPYPGKPMGQMNLFDPDPRAIPEPSFDLNGNVSRTRVQSRGLYGQVRVKATDALTLVGGGRMSWWRSAGVSWGTVSDFEAKGQFTPYAAVIYELSPTLSAYASYSQIFKPQNARTAAGEQIKPRTGSQVEIGLKGEAAGGKLQYSAALYRVLDQNRALADPAHPSFSIASGKVRSQGFEAELRGQLTPSWNLALGYAYTDTKYLKGTTAQQGQPYATFTPRHNVNLWAHYRVPASVLPGLEVGAGLRAVSDFYSQSGAIRVRGPGYGVVGLQVGYQINKQLKLALNVDNLLDKTYWEKVSSPSRQNFYGAPRSVTVSLRGSF</sequence>
<evidence type="ECO:0000256" key="2">
    <source>
        <dbReference type="ARBA" id="ARBA00009810"/>
    </source>
</evidence>
<evidence type="ECO:0000256" key="3">
    <source>
        <dbReference type="ARBA" id="ARBA00022448"/>
    </source>
</evidence>
<evidence type="ECO:0000256" key="5">
    <source>
        <dbReference type="ARBA" id="ARBA00022496"/>
    </source>
</evidence>
<evidence type="ECO:0000256" key="12">
    <source>
        <dbReference type="ARBA" id="ARBA00023170"/>
    </source>
</evidence>
<evidence type="ECO:0000313" key="21">
    <source>
        <dbReference type="Proteomes" id="UP000663903"/>
    </source>
</evidence>
<keyword evidence="9" id="KW-0406">Ion transport</keyword>
<evidence type="ECO:0000256" key="16">
    <source>
        <dbReference type="RuleBase" id="RU003357"/>
    </source>
</evidence>
<dbReference type="KEGG" id="otd:J1M35_05610"/>
<dbReference type="InterPro" id="IPR039426">
    <property type="entry name" value="TonB-dep_rcpt-like"/>
</dbReference>
<organism evidence="20 21">
    <name type="scientific">Ottowia testudinis</name>
    <dbReference type="NCBI Taxonomy" id="2816950"/>
    <lineage>
        <taxon>Bacteria</taxon>
        <taxon>Pseudomonadati</taxon>
        <taxon>Pseudomonadota</taxon>
        <taxon>Betaproteobacteria</taxon>
        <taxon>Burkholderiales</taxon>
        <taxon>Comamonadaceae</taxon>
        <taxon>Ottowia</taxon>
    </lineage>
</organism>
<keyword evidence="12 20" id="KW-0675">Receptor</keyword>
<evidence type="ECO:0000256" key="15">
    <source>
        <dbReference type="PROSITE-ProRule" id="PRU10144"/>
    </source>
</evidence>
<dbReference type="SUPFAM" id="SSF56935">
    <property type="entry name" value="Porins"/>
    <property type="match status" value="1"/>
</dbReference>
<keyword evidence="4 14" id="KW-1134">Transmembrane beta strand</keyword>
<evidence type="ECO:0000256" key="4">
    <source>
        <dbReference type="ARBA" id="ARBA00022452"/>
    </source>
</evidence>
<dbReference type="Pfam" id="PF07715">
    <property type="entry name" value="Plug"/>
    <property type="match status" value="1"/>
</dbReference>
<keyword evidence="5" id="KW-0410">Iron transport</keyword>